<evidence type="ECO:0000313" key="3">
    <source>
        <dbReference type="EMBL" id="MBB6370590.1"/>
    </source>
</evidence>
<dbReference type="AlphaFoldDB" id="A0A841NB35"/>
<feature type="domain" description="Malonyl-CoA:ACP transacylase (MAT)" evidence="2">
    <location>
        <begin position="11"/>
        <end position="219"/>
    </location>
</feature>
<dbReference type="GO" id="GO:0000287">
    <property type="term" value="F:magnesium ion binding"/>
    <property type="evidence" value="ECO:0007669"/>
    <property type="project" value="InterPro"/>
</dbReference>
<dbReference type="Pfam" id="PF00698">
    <property type="entry name" value="Acyl_transf_1"/>
    <property type="match status" value="1"/>
</dbReference>
<keyword evidence="1 3" id="KW-0808">Transferase</keyword>
<protein>
    <submittedName>
        <fullName evidence="3">Phosphopantetheinyl transferase</fullName>
    </submittedName>
</protein>
<dbReference type="InterPro" id="IPR008278">
    <property type="entry name" value="4-PPantetheinyl_Trfase_dom"/>
</dbReference>
<sequence>MNAGHSLGEWLAGYSSELAEVNSVKALIDVLNPETFELKDSRFIAIGAGIDAIKLVIDTIPNLYISNDNCPNQVILCGSNAALDELVPLLKSRQVFHQILPFQSGFHSPFIADKLDVILAGMEKAQFQQTKIPLWSATTLEPYPSDQEAIRKLSAEHLIQPVRFRELTDKLYEEGARCFIQIGTGGLIGFIDDTLKGKAFSTIASSVATRSALAQLQRVVAALFVEGKTVELDFLEVQNQSKKSLGKGIKLQLGSPIIRDFKEIKTLAQSFELSKQNNISATGAKTGHPLVQAFQENITDMIRMQEEVLTLFQNRPEITVLKPAMPEISVNKHFSKLLYINLDTHPYLIDHSLLRQPKGWPHVSDMEPVIPMTMIFELLAETAQAEIPGTHVHKIMNVSVFQWMNVAKPFEKTVKGEWRSPNHAYLDIENFANAEILLASSAPAAPVFNVSVGDLLSIERTPEEIYDKHMFHGELYQGITEVSAVGTKGIIGKIKGNGGKGSLLDNAGQLFGLWLQLTLTKDRIAFPVKIRDIEFFGDMTDQDGLFECTCILTELNDEFAIADIVLKRDGKVWCAITGWQNRRLEIDEPLWNVSMSPLHNRLSEEIAPEVFFFHQAYTRVASWDFILKRYFNQTEKQYHQQLLPNKRKNWMVSRVAVKDAVRNLLREQKNHPCFPIAFEIRSNVAGKPYLMGNIIENIHISLAHKGKDAVGIARYGGPVGIDMEIIEERSSGFYDLVFTDHELALLKDRNQAEWTTRFWVAKEAYSKFLGTGLKGNPKAFEIGSIKEDHLWINQTEIKTIKHKNYIIGWTL</sequence>
<dbReference type="SUPFAM" id="SSF52151">
    <property type="entry name" value="FabD/lysophospholipase-like"/>
    <property type="match status" value="1"/>
</dbReference>
<comment type="caution">
    <text evidence="3">The sequence shown here is derived from an EMBL/GenBank/DDBJ whole genome shotgun (WGS) entry which is preliminary data.</text>
</comment>
<accession>A0A841NB35</accession>
<dbReference type="EMBL" id="JACHLC010000001">
    <property type="protein sequence ID" value="MBB6370590.1"/>
    <property type="molecule type" value="Genomic_DNA"/>
</dbReference>
<gene>
    <name evidence="3" type="ORF">HNP36_001643</name>
</gene>
<dbReference type="Gene3D" id="3.30.70.250">
    <property type="entry name" value="Malonyl-CoA ACP transacylase, ACP-binding"/>
    <property type="match status" value="1"/>
</dbReference>
<dbReference type="SUPFAM" id="SSF55048">
    <property type="entry name" value="Probable ACP-binding domain of malonyl-CoA ACP transacylase"/>
    <property type="match status" value="1"/>
</dbReference>
<dbReference type="PANTHER" id="PTHR43074:SF1">
    <property type="entry name" value="BETA-KETOACYL SYNTHASE FAMILY PROTEIN-RELATED"/>
    <property type="match status" value="1"/>
</dbReference>
<organism evidence="3 4">
    <name type="scientific">Chryseobacterium shigense</name>
    <dbReference type="NCBI Taxonomy" id="297244"/>
    <lineage>
        <taxon>Bacteria</taxon>
        <taxon>Pseudomonadati</taxon>
        <taxon>Bacteroidota</taxon>
        <taxon>Flavobacteriia</taxon>
        <taxon>Flavobacteriales</taxon>
        <taxon>Weeksellaceae</taxon>
        <taxon>Chryseobacterium group</taxon>
        <taxon>Chryseobacterium</taxon>
    </lineage>
</organism>
<evidence type="ECO:0000259" key="2">
    <source>
        <dbReference type="SMART" id="SM00827"/>
    </source>
</evidence>
<dbReference type="InterPro" id="IPR016036">
    <property type="entry name" value="Malonyl_transacylase_ACP-bd"/>
</dbReference>
<dbReference type="Proteomes" id="UP000589738">
    <property type="component" value="Unassembled WGS sequence"/>
</dbReference>
<evidence type="ECO:0000256" key="1">
    <source>
        <dbReference type="ARBA" id="ARBA00022679"/>
    </source>
</evidence>
<dbReference type="Gene3D" id="3.10.129.110">
    <property type="entry name" value="Polyketide synthase dehydratase"/>
    <property type="match status" value="1"/>
</dbReference>
<keyword evidence="4" id="KW-1185">Reference proteome</keyword>
<name>A0A841NB35_9FLAO</name>
<dbReference type="SUPFAM" id="SSF56214">
    <property type="entry name" value="4'-phosphopantetheinyl transferase"/>
    <property type="match status" value="2"/>
</dbReference>
<dbReference type="PANTHER" id="PTHR43074">
    <property type="entry name" value="OMEGA-3 POLYUNSATURATED FATTY ACID SYNTHASE PFAB-RELATED"/>
    <property type="match status" value="1"/>
</dbReference>
<proteinExistence type="predicted"/>
<dbReference type="SMART" id="SM00827">
    <property type="entry name" value="PKS_AT"/>
    <property type="match status" value="1"/>
</dbReference>
<dbReference type="InterPro" id="IPR052568">
    <property type="entry name" value="PKS-FAS_Synthase"/>
</dbReference>
<dbReference type="InterPro" id="IPR042104">
    <property type="entry name" value="PKS_dehydratase_sf"/>
</dbReference>
<dbReference type="Pfam" id="PF01648">
    <property type="entry name" value="ACPS"/>
    <property type="match status" value="1"/>
</dbReference>
<dbReference type="InterPro" id="IPR014043">
    <property type="entry name" value="Acyl_transferase_dom"/>
</dbReference>
<dbReference type="Gene3D" id="3.40.366.10">
    <property type="entry name" value="Malonyl-Coenzyme A Acyl Carrier Protein, domain 2"/>
    <property type="match status" value="1"/>
</dbReference>
<dbReference type="InterPro" id="IPR037143">
    <property type="entry name" value="4-PPantetheinyl_Trfase_dom_sf"/>
</dbReference>
<evidence type="ECO:0000313" key="4">
    <source>
        <dbReference type="Proteomes" id="UP000589738"/>
    </source>
</evidence>
<reference evidence="3 4" key="1">
    <citation type="submission" date="2020-08" db="EMBL/GenBank/DDBJ databases">
        <title>Functional genomics of gut bacteria from endangered species of beetles.</title>
        <authorList>
            <person name="Carlos-Shanley C."/>
        </authorList>
    </citation>
    <scope>NUCLEOTIDE SEQUENCE [LARGE SCALE GENOMIC DNA]</scope>
    <source>
        <strain evidence="3 4">S00136</strain>
    </source>
</reference>
<dbReference type="InterPro" id="IPR001227">
    <property type="entry name" value="Ac_transferase_dom_sf"/>
</dbReference>
<dbReference type="RefSeq" id="WP_228456287.1">
    <property type="nucleotide sequence ID" value="NZ_JACHLC010000001.1"/>
</dbReference>
<dbReference type="Gene3D" id="3.90.470.20">
    <property type="entry name" value="4'-phosphopantetheinyl transferase domain"/>
    <property type="match status" value="2"/>
</dbReference>
<dbReference type="GO" id="GO:0008897">
    <property type="term" value="F:holo-[acyl-carrier-protein] synthase activity"/>
    <property type="evidence" value="ECO:0007669"/>
    <property type="project" value="InterPro"/>
</dbReference>
<dbReference type="InterPro" id="IPR016035">
    <property type="entry name" value="Acyl_Trfase/lysoPLipase"/>
</dbReference>